<dbReference type="Pfam" id="PF12728">
    <property type="entry name" value="HTH_17"/>
    <property type="match status" value="1"/>
</dbReference>
<dbReference type="InterPro" id="IPR041657">
    <property type="entry name" value="HTH_17"/>
</dbReference>
<sequence>MQTDHDRQRPAVDRPSFYTAAETAEILRLDESTLYRHLRSGSFPGVKIGGRYVVPGAVIERIVADVLATGRCVNLGDWTRQWRHEQVAALAQITARDVELPGGVA</sequence>
<evidence type="ECO:0000313" key="3">
    <source>
        <dbReference type="Proteomes" id="UP001165283"/>
    </source>
</evidence>
<dbReference type="InterPro" id="IPR009061">
    <property type="entry name" value="DNA-bd_dom_put_sf"/>
</dbReference>
<comment type="caution">
    <text evidence="2">The sequence shown here is derived from an EMBL/GenBank/DDBJ whole genome shotgun (WGS) entry which is preliminary data.</text>
</comment>
<accession>A0ABT1A786</accession>
<dbReference type="EMBL" id="JAGSOV010000060">
    <property type="protein sequence ID" value="MCO1658890.1"/>
    <property type="molecule type" value="Genomic_DNA"/>
</dbReference>
<protein>
    <submittedName>
        <fullName evidence="2">Helix-turn-helix domain-containing protein</fullName>
    </submittedName>
</protein>
<dbReference type="RefSeq" id="WP_252443331.1">
    <property type="nucleotide sequence ID" value="NZ_JAGSOV010000060.1"/>
</dbReference>
<name>A0ABT1A786_9PSEU</name>
<evidence type="ECO:0000313" key="2">
    <source>
        <dbReference type="EMBL" id="MCO1658890.1"/>
    </source>
</evidence>
<dbReference type="SUPFAM" id="SSF46955">
    <property type="entry name" value="Putative DNA-binding domain"/>
    <property type="match status" value="1"/>
</dbReference>
<dbReference type="Proteomes" id="UP001165283">
    <property type="component" value="Unassembled WGS sequence"/>
</dbReference>
<gene>
    <name evidence="2" type="ORF">KDL28_27855</name>
</gene>
<evidence type="ECO:0000259" key="1">
    <source>
        <dbReference type="Pfam" id="PF12728"/>
    </source>
</evidence>
<organism evidence="2 3">
    <name type="scientific">Pseudonocardia humida</name>
    <dbReference type="NCBI Taxonomy" id="2800819"/>
    <lineage>
        <taxon>Bacteria</taxon>
        <taxon>Bacillati</taxon>
        <taxon>Actinomycetota</taxon>
        <taxon>Actinomycetes</taxon>
        <taxon>Pseudonocardiales</taxon>
        <taxon>Pseudonocardiaceae</taxon>
        <taxon>Pseudonocardia</taxon>
    </lineage>
</organism>
<feature type="domain" description="Helix-turn-helix" evidence="1">
    <location>
        <begin position="17"/>
        <end position="61"/>
    </location>
</feature>
<reference evidence="2" key="1">
    <citation type="submission" date="2021-04" db="EMBL/GenBank/DDBJ databases">
        <title>Pseudonocardia sp. nov., isolated from sandy soil of mangrove forest.</title>
        <authorList>
            <person name="Zan Z."/>
            <person name="Huang R."/>
            <person name="Liu W."/>
        </authorList>
    </citation>
    <scope>NUCLEOTIDE SEQUENCE</scope>
    <source>
        <strain evidence="2">S2-4</strain>
    </source>
</reference>
<keyword evidence="3" id="KW-1185">Reference proteome</keyword>
<proteinExistence type="predicted"/>